<dbReference type="SUPFAM" id="SSF46565">
    <property type="entry name" value="Chaperone J-domain"/>
    <property type="match status" value="1"/>
</dbReference>
<gene>
    <name evidence="4" type="ORF">AXG93_154s1070</name>
    <name evidence="3" type="ORF">Mp_1g12360</name>
</gene>
<dbReference type="PRINTS" id="PR00625">
    <property type="entry name" value="JDOMAIN"/>
</dbReference>
<dbReference type="InterPro" id="IPR001623">
    <property type="entry name" value="DnaJ_domain"/>
</dbReference>
<evidence type="ECO:0000313" key="3">
    <source>
        <dbReference type="EMBL" id="BBM98296.1"/>
    </source>
</evidence>
<dbReference type="Proteomes" id="UP000077202">
    <property type="component" value="Unassembled WGS sequence"/>
</dbReference>
<dbReference type="CDD" id="cd06257">
    <property type="entry name" value="DnaJ"/>
    <property type="match status" value="1"/>
</dbReference>
<dbReference type="EMBL" id="AP019866">
    <property type="protein sequence ID" value="BBM98296.1"/>
    <property type="molecule type" value="Genomic_DNA"/>
</dbReference>
<dbReference type="PROSITE" id="PS50076">
    <property type="entry name" value="DNAJ_2"/>
    <property type="match status" value="1"/>
</dbReference>
<dbReference type="Pfam" id="PF00226">
    <property type="entry name" value="DnaJ"/>
    <property type="match status" value="1"/>
</dbReference>
<proteinExistence type="predicted"/>
<reference evidence="6" key="3">
    <citation type="journal article" date="2020" name="Curr. Biol.">
        <title>Chromatin organization in early land plants reveals an ancestral association between H3K27me3, transposons, and constitutive heterochromatin.</title>
        <authorList>
            <person name="Montgomery S.A."/>
            <person name="Tanizawa Y."/>
            <person name="Galik B."/>
            <person name="Wang N."/>
            <person name="Ito T."/>
            <person name="Mochizuki T."/>
            <person name="Akimcheva S."/>
            <person name="Bowman J.L."/>
            <person name="Cognat V."/>
            <person name="Marechal-Drouard L."/>
            <person name="Ekker H."/>
            <person name="Hong S.F."/>
            <person name="Kohchi T."/>
            <person name="Lin S.S."/>
            <person name="Liu L.D."/>
            <person name="Nakamura Y."/>
            <person name="Valeeva L.R."/>
            <person name="Shakirov E.V."/>
            <person name="Shippen D.E."/>
            <person name="Wei W.L."/>
            <person name="Yagura M."/>
            <person name="Yamaoka S."/>
            <person name="Yamato K.T."/>
            <person name="Liu C."/>
            <person name="Berger F."/>
        </authorList>
    </citation>
    <scope>NUCLEOTIDE SEQUENCE [LARGE SCALE GENOMIC DNA]</scope>
    <source>
        <strain evidence="6">Tak-1</strain>
    </source>
</reference>
<evidence type="ECO:0000313" key="6">
    <source>
        <dbReference type="Proteomes" id="UP001162541"/>
    </source>
</evidence>
<keyword evidence="5" id="KW-1185">Reference proteome</keyword>
<dbReference type="InterPro" id="IPR052276">
    <property type="entry name" value="Diphthamide-biosynth_chaperone"/>
</dbReference>
<name>A0A176VJP5_MARPO</name>
<protein>
    <recommendedName>
        <fullName evidence="2">J domain-containing protein</fullName>
    </recommendedName>
</protein>
<dbReference type="AlphaFoldDB" id="A0A176VJP5"/>
<keyword evidence="1" id="KW-0812">Transmembrane</keyword>
<dbReference type="InterPro" id="IPR036869">
    <property type="entry name" value="J_dom_sf"/>
</dbReference>
<dbReference type="SMART" id="SM00271">
    <property type="entry name" value="DnaJ"/>
    <property type="match status" value="1"/>
</dbReference>
<reference evidence="4 5" key="1">
    <citation type="submission" date="2016-03" db="EMBL/GenBank/DDBJ databases">
        <title>Mechanisms controlling the formation of the plant cell surface in tip-growing cells are functionally conserved among land plants.</title>
        <authorList>
            <person name="Honkanen S."/>
            <person name="Jones V.A."/>
            <person name="Morieri G."/>
            <person name="Champion C."/>
            <person name="Hetherington A.J."/>
            <person name="Kelly S."/>
            <person name="Saint-Marcoux D."/>
            <person name="Proust H."/>
            <person name="Prescott H."/>
            <person name="Dolan L."/>
        </authorList>
    </citation>
    <scope>NUCLEOTIDE SEQUENCE [LARGE SCALE GENOMIC DNA]</scope>
    <source>
        <strain evidence="5">cv. Tak-1 and cv. Tak-2</strain>
        <tissue evidence="4">Whole gametophyte</tissue>
    </source>
</reference>
<organism evidence="4 5">
    <name type="scientific">Marchantia polymorpha subsp. ruderalis</name>
    <dbReference type="NCBI Taxonomy" id="1480154"/>
    <lineage>
        <taxon>Eukaryota</taxon>
        <taxon>Viridiplantae</taxon>
        <taxon>Streptophyta</taxon>
        <taxon>Embryophyta</taxon>
        <taxon>Marchantiophyta</taxon>
        <taxon>Marchantiopsida</taxon>
        <taxon>Marchantiidae</taxon>
        <taxon>Marchantiales</taxon>
        <taxon>Marchantiaceae</taxon>
        <taxon>Marchantia</taxon>
    </lineage>
</organism>
<evidence type="ECO:0000313" key="5">
    <source>
        <dbReference type="Proteomes" id="UP000077202"/>
    </source>
</evidence>
<dbReference type="PANTHER" id="PTHR44240">
    <property type="entry name" value="DNAJ DOMAIN (PROKARYOTIC HEAT SHOCK PROTEIN)-RELATED"/>
    <property type="match status" value="1"/>
</dbReference>
<feature type="domain" description="J" evidence="2">
    <location>
        <begin position="33"/>
        <end position="93"/>
    </location>
</feature>
<sequence>MTPQAISAPSLYQTLTRRQWYSSGHARHDSLSAAYAQLGLSVGASLDEVKGAYRRLALQCHPDLNKKDGQEFVRITAAYQRIVNKSPVYNSTPSKPRRYPGPVVYAQTPQSRFTPRAAAVWGVGLATGCAFFGAVLLWARAEMVQSSYHRRGPSRVVEPTHDALKRERIQALLMEKTRARDGGNENQSKV</sequence>
<keyword evidence="1" id="KW-1133">Transmembrane helix</keyword>
<dbReference type="Gene3D" id="1.10.287.110">
    <property type="entry name" value="DnaJ domain"/>
    <property type="match status" value="1"/>
</dbReference>
<feature type="transmembrane region" description="Helical" evidence="1">
    <location>
        <begin position="118"/>
        <end position="141"/>
    </location>
</feature>
<dbReference type="Proteomes" id="UP001162541">
    <property type="component" value="Chromosome 1"/>
</dbReference>
<evidence type="ECO:0000259" key="2">
    <source>
        <dbReference type="PROSITE" id="PS50076"/>
    </source>
</evidence>
<accession>A0A176VJP5</accession>
<dbReference type="PANTHER" id="PTHR44240:SF10">
    <property type="entry name" value="J DOMAIN-CONTAINING PROTEIN"/>
    <property type="match status" value="1"/>
</dbReference>
<evidence type="ECO:0000313" key="4">
    <source>
        <dbReference type="EMBL" id="OAE20633.1"/>
    </source>
</evidence>
<dbReference type="EMBL" id="AP019866">
    <property type="protein sequence ID" value="BBM98297.1"/>
    <property type="molecule type" value="Genomic_DNA"/>
</dbReference>
<keyword evidence="1" id="KW-0472">Membrane</keyword>
<reference evidence="3" key="2">
    <citation type="journal article" date="2019" name="Curr. Biol.">
        <title>Chromatin organization in early land plants reveals an ancestral association between H3K27me3, transposons, and constitutive heterochromatin.</title>
        <authorList>
            <person name="Montgomery S.A."/>
            <person name="Tanizawa Y."/>
            <person name="Galik B."/>
            <person name="Wang N."/>
            <person name="Ito T."/>
            <person name="Mochizuki T."/>
            <person name="Akimcheva S."/>
            <person name="Bowman J."/>
            <person name="Cognat V."/>
            <person name="Drouard L."/>
            <person name="Ekker H."/>
            <person name="Houng S."/>
            <person name="Kohchi T."/>
            <person name="Lin S."/>
            <person name="Liu L.D."/>
            <person name="Nakamura Y."/>
            <person name="Valeeva L.R."/>
            <person name="Shakirov E.V."/>
            <person name="Shippen D.E."/>
            <person name="Wei W."/>
            <person name="Yagura M."/>
            <person name="Yamaoka S."/>
            <person name="Yamato K.T."/>
            <person name="Liu C."/>
            <person name="Berger F."/>
        </authorList>
    </citation>
    <scope>NUCLEOTIDE SEQUENCE [LARGE SCALE GENOMIC DNA]</scope>
    <source>
        <strain evidence="3">Tak-1</strain>
    </source>
</reference>
<dbReference type="EMBL" id="LVLJ01003591">
    <property type="protein sequence ID" value="OAE20633.1"/>
    <property type="molecule type" value="Genomic_DNA"/>
</dbReference>
<evidence type="ECO:0000256" key="1">
    <source>
        <dbReference type="SAM" id="Phobius"/>
    </source>
</evidence>